<feature type="transmembrane region" description="Helical" evidence="8">
    <location>
        <begin position="160"/>
        <end position="180"/>
    </location>
</feature>
<keyword evidence="4 8" id="KW-1133">Transmembrane helix</keyword>
<dbReference type="Proteomes" id="UP000694865">
    <property type="component" value="Unplaced"/>
</dbReference>
<keyword evidence="10" id="KW-1185">Reference proteome</keyword>
<evidence type="ECO:0000256" key="4">
    <source>
        <dbReference type="ARBA" id="ARBA00022989"/>
    </source>
</evidence>
<keyword evidence="5 8" id="KW-0472">Membrane</keyword>
<comment type="subcellular location">
    <subcellularLocation>
        <location evidence="1">Cell membrane</location>
        <topology evidence="1">Multi-pass membrane protein</topology>
    </subcellularLocation>
</comment>
<accession>A0ABM0LV87</accession>
<evidence type="ECO:0000256" key="8">
    <source>
        <dbReference type="SAM" id="Phobius"/>
    </source>
</evidence>
<evidence type="ECO:0000259" key="9">
    <source>
        <dbReference type="PROSITE" id="PS50262"/>
    </source>
</evidence>
<feature type="transmembrane region" description="Helical" evidence="8">
    <location>
        <begin position="83"/>
        <end position="101"/>
    </location>
</feature>
<name>A0ABM0LV87_SACKO</name>
<gene>
    <name evidence="11" type="primary">LOC100372109</name>
</gene>
<evidence type="ECO:0000313" key="11">
    <source>
        <dbReference type="RefSeq" id="XP_006811678.1"/>
    </source>
</evidence>
<dbReference type="PANTHER" id="PTHR24241">
    <property type="entry name" value="NEUROPEPTIDE RECEPTOR-RELATED G-PROTEIN COUPLED RECEPTOR"/>
    <property type="match status" value="1"/>
</dbReference>
<feature type="transmembrane region" description="Helical" evidence="8">
    <location>
        <begin position="121"/>
        <end position="140"/>
    </location>
</feature>
<feature type="transmembrane region" description="Helical" evidence="8">
    <location>
        <begin position="49"/>
        <end position="71"/>
    </location>
</feature>
<keyword evidence="3 7" id="KW-0812">Transmembrane</keyword>
<dbReference type="SUPFAM" id="SSF81321">
    <property type="entry name" value="Family A G protein-coupled receptor-like"/>
    <property type="match status" value="1"/>
</dbReference>
<dbReference type="InterPro" id="IPR017452">
    <property type="entry name" value="GPCR_Rhodpsn_7TM"/>
</dbReference>
<keyword evidence="6 7" id="KW-0675">Receptor</keyword>
<dbReference type="InterPro" id="IPR000276">
    <property type="entry name" value="GPCR_Rhodpsn"/>
</dbReference>
<dbReference type="GeneID" id="100372109"/>
<evidence type="ECO:0000256" key="5">
    <source>
        <dbReference type="ARBA" id="ARBA00023136"/>
    </source>
</evidence>
<feature type="transmembrane region" description="Helical" evidence="8">
    <location>
        <begin position="272"/>
        <end position="292"/>
    </location>
</feature>
<proteinExistence type="inferred from homology"/>
<keyword evidence="7" id="KW-0297">G-protein coupled receptor</keyword>
<evidence type="ECO:0000256" key="7">
    <source>
        <dbReference type="RuleBase" id="RU000688"/>
    </source>
</evidence>
<dbReference type="PANTHER" id="PTHR24241:SF83">
    <property type="entry name" value="G-PROTEIN COUPLED RECEPTOR 150-RELATED"/>
    <property type="match status" value="1"/>
</dbReference>
<dbReference type="Gene3D" id="1.20.1070.10">
    <property type="entry name" value="Rhodopsin 7-helix transmembrane proteins"/>
    <property type="match status" value="1"/>
</dbReference>
<feature type="transmembrane region" description="Helical" evidence="8">
    <location>
        <begin position="304"/>
        <end position="326"/>
    </location>
</feature>
<evidence type="ECO:0000256" key="1">
    <source>
        <dbReference type="ARBA" id="ARBA00004651"/>
    </source>
</evidence>
<evidence type="ECO:0000256" key="2">
    <source>
        <dbReference type="ARBA" id="ARBA00022475"/>
    </source>
</evidence>
<dbReference type="Pfam" id="PF00001">
    <property type="entry name" value="7tm_1"/>
    <property type="match status" value="1"/>
</dbReference>
<organism evidence="10 11">
    <name type="scientific">Saccoglossus kowalevskii</name>
    <name type="common">Acorn worm</name>
    <dbReference type="NCBI Taxonomy" id="10224"/>
    <lineage>
        <taxon>Eukaryota</taxon>
        <taxon>Metazoa</taxon>
        <taxon>Hemichordata</taxon>
        <taxon>Enteropneusta</taxon>
        <taxon>Harrimaniidae</taxon>
        <taxon>Saccoglossus</taxon>
    </lineage>
</organism>
<sequence>MKNYETAGWATMITMIYHNATSMDESALNSSNSTEIAGPPRKYNRNVRLAAFIIIFIISIIGNSIVCTWMWTHRKQKSRMNKMILSLTMADLFVTLCPLVTEFVQELLEARWIAGDTVCRGVMVLQTFAIHASTNSVVVISIDRHRALRNPFARNIPVKILVSGAWIAAFVFSIPQAFVWKLGYRRNGVPKCTSIFSTLPGFHVKIYMVYASLVVFLIPFCIICILYLQILKTVWERGKEINLDSKHKKGAGHKQMSAIITRAKIKTLKMTLVIILTFIICGMPYFLMEMIVSNNNTVKVDPNVYAVLGIFALSNSAANPFVFLFFNSDNKLFLLLEQRFCFTCFKTHEVKGHAVKSCDMDKSDVTTTISCV</sequence>
<keyword evidence="7" id="KW-0807">Transducer</keyword>
<dbReference type="SMART" id="SM01381">
    <property type="entry name" value="7TM_GPCR_Srsx"/>
    <property type="match status" value="1"/>
</dbReference>
<dbReference type="PROSITE" id="PS50262">
    <property type="entry name" value="G_PROTEIN_RECEP_F1_2"/>
    <property type="match status" value="1"/>
</dbReference>
<comment type="similarity">
    <text evidence="7">Belongs to the G-protein coupled receptor 1 family.</text>
</comment>
<keyword evidence="2" id="KW-1003">Cell membrane</keyword>
<dbReference type="PROSITE" id="PS00237">
    <property type="entry name" value="G_PROTEIN_RECEP_F1_1"/>
    <property type="match status" value="1"/>
</dbReference>
<feature type="domain" description="G-protein coupled receptors family 1 profile" evidence="9">
    <location>
        <begin position="62"/>
        <end position="323"/>
    </location>
</feature>
<evidence type="ECO:0000256" key="6">
    <source>
        <dbReference type="ARBA" id="ARBA00023170"/>
    </source>
</evidence>
<feature type="transmembrane region" description="Helical" evidence="8">
    <location>
        <begin position="207"/>
        <end position="228"/>
    </location>
</feature>
<dbReference type="RefSeq" id="XP_006811678.1">
    <property type="nucleotide sequence ID" value="XM_006811615.1"/>
</dbReference>
<dbReference type="PRINTS" id="PR00237">
    <property type="entry name" value="GPCRRHODOPSN"/>
</dbReference>
<protein>
    <submittedName>
        <fullName evidence="11">Cardioacceleratory peptide receptor-like</fullName>
    </submittedName>
</protein>
<evidence type="ECO:0000256" key="3">
    <source>
        <dbReference type="ARBA" id="ARBA00022692"/>
    </source>
</evidence>
<evidence type="ECO:0000313" key="10">
    <source>
        <dbReference type="Proteomes" id="UP000694865"/>
    </source>
</evidence>
<reference evidence="11" key="1">
    <citation type="submission" date="2025-08" db="UniProtKB">
        <authorList>
            <consortium name="RefSeq"/>
        </authorList>
    </citation>
    <scope>IDENTIFICATION</scope>
    <source>
        <tissue evidence="11">Testes</tissue>
    </source>
</reference>